<feature type="signal peptide" evidence="8">
    <location>
        <begin position="1"/>
        <end position="26"/>
    </location>
</feature>
<dbReference type="RefSeq" id="WP_135339973.1">
    <property type="nucleotide sequence ID" value="NZ_JBHLTX010000039.1"/>
</dbReference>
<feature type="active site" description="Charge relay system" evidence="5">
    <location>
        <position position="357"/>
    </location>
</feature>
<dbReference type="InterPro" id="IPR050131">
    <property type="entry name" value="Peptidase_S8_subtilisin-like"/>
</dbReference>
<dbReference type="GO" id="GO:0005615">
    <property type="term" value="C:extracellular space"/>
    <property type="evidence" value="ECO:0007669"/>
    <property type="project" value="TreeGrafter"/>
</dbReference>
<dbReference type="InterPro" id="IPR036852">
    <property type="entry name" value="Peptidase_S8/S53_dom_sf"/>
</dbReference>
<feature type="domain" description="Inhibitor I9" evidence="10">
    <location>
        <begin position="72"/>
        <end position="115"/>
    </location>
</feature>
<evidence type="ECO:0000256" key="8">
    <source>
        <dbReference type="SAM" id="SignalP"/>
    </source>
</evidence>
<evidence type="ECO:0000259" key="9">
    <source>
        <dbReference type="Pfam" id="PF00082"/>
    </source>
</evidence>
<organism evidence="11 12">
    <name type="scientific">Streptomyces palmae</name>
    <dbReference type="NCBI Taxonomy" id="1701085"/>
    <lineage>
        <taxon>Bacteria</taxon>
        <taxon>Bacillati</taxon>
        <taxon>Actinomycetota</taxon>
        <taxon>Actinomycetes</taxon>
        <taxon>Kitasatosporales</taxon>
        <taxon>Streptomycetaceae</taxon>
        <taxon>Streptomyces</taxon>
    </lineage>
</organism>
<evidence type="ECO:0000259" key="10">
    <source>
        <dbReference type="Pfam" id="PF05922"/>
    </source>
</evidence>
<comment type="similarity">
    <text evidence="1 5 6">Belongs to the peptidase S8 family.</text>
</comment>
<dbReference type="InterPro" id="IPR023828">
    <property type="entry name" value="Peptidase_S8_Ser-AS"/>
</dbReference>
<dbReference type="EMBL" id="SRID01000154">
    <property type="protein sequence ID" value="TGB07219.1"/>
    <property type="molecule type" value="Genomic_DNA"/>
</dbReference>
<feature type="region of interest" description="Disordered" evidence="7">
    <location>
        <begin position="22"/>
        <end position="44"/>
    </location>
</feature>
<dbReference type="Proteomes" id="UP000297948">
    <property type="component" value="Unassembled WGS sequence"/>
</dbReference>
<keyword evidence="8" id="KW-0732">Signal</keyword>
<proteinExistence type="inferred from homology"/>
<dbReference type="InterPro" id="IPR037045">
    <property type="entry name" value="S8pro/Inhibitor_I9_sf"/>
</dbReference>
<dbReference type="InterPro" id="IPR015500">
    <property type="entry name" value="Peptidase_S8_subtilisin-rel"/>
</dbReference>
<sequence>MRPSLPLAAAAALIAALPATTAPAHAAPPRPGPAAARPSPAPLDQVNGAIPGQYIVSLAAGVTPARVTTGTGVTPLYTYGRARGGFAARLNPSQVEMIRQRPGVVAVEQDATVSLPRESDSASVSTPGRATGATAGAPGARVPWGLTRINHREPGGTGYSVKATGAKVRSYIIDSGIELNHPEFGGRAETGVSFVQDGRGAQDCAGHGTHVAGVVGGRTVGVARQTHLVSVRVFDCAGAASNSALIAAINWVAEHARPPAVANLSMSGPKSAAVDRAVEGLADAGVFPVVAAGNGDVDACTVSPSGARGAFPVGAVDRRDRKAAFSNWGECVALSAPGVNIRSAFPGGGYRELSGTSMAAPFATGVAALYKDTHGDTPSDTLAHWLTGNATPGIDTTRNGAASGTPPLLLYTGGL</sequence>
<dbReference type="Gene3D" id="3.30.70.80">
    <property type="entry name" value="Peptidase S8 propeptide/proteinase inhibitor I9"/>
    <property type="match status" value="1"/>
</dbReference>
<dbReference type="AlphaFoldDB" id="A0A4Z0H5S8"/>
<dbReference type="InterPro" id="IPR022398">
    <property type="entry name" value="Peptidase_S8_His-AS"/>
</dbReference>
<dbReference type="SUPFAM" id="SSF54897">
    <property type="entry name" value="Protease propeptides/inhibitors"/>
    <property type="match status" value="1"/>
</dbReference>
<feature type="active site" description="Charge relay system" evidence="5">
    <location>
        <position position="207"/>
    </location>
</feature>
<comment type="caution">
    <text evidence="11">The sequence shown here is derived from an EMBL/GenBank/DDBJ whole genome shotgun (WGS) entry which is preliminary data.</text>
</comment>
<dbReference type="PRINTS" id="PR00723">
    <property type="entry name" value="SUBTILISIN"/>
</dbReference>
<evidence type="ECO:0000256" key="1">
    <source>
        <dbReference type="ARBA" id="ARBA00011073"/>
    </source>
</evidence>
<accession>A0A4Z0H5S8</accession>
<dbReference type="InterPro" id="IPR000209">
    <property type="entry name" value="Peptidase_S8/S53_dom"/>
</dbReference>
<dbReference type="FunFam" id="3.40.50.200:FF:000014">
    <property type="entry name" value="Proteinase K"/>
    <property type="match status" value="1"/>
</dbReference>
<dbReference type="PROSITE" id="PS51892">
    <property type="entry name" value="SUBTILASE"/>
    <property type="match status" value="1"/>
</dbReference>
<dbReference type="InterPro" id="IPR010259">
    <property type="entry name" value="S8pro/Inhibitor_I9"/>
</dbReference>
<dbReference type="PROSITE" id="PS00138">
    <property type="entry name" value="SUBTILASE_SER"/>
    <property type="match status" value="1"/>
</dbReference>
<dbReference type="Pfam" id="PF05922">
    <property type="entry name" value="Inhibitor_I9"/>
    <property type="match status" value="1"/>
</dbReference>
<evidence type="ECO:0000256" key="3">
    <source>
        <dbReference type="ARBA" id="ARBA00022801"/>
    </source>
</evidence>
<dbReference type="InterPro" id="IPR034193">
    <property type="entry name" value="PCSK9_ProteinaseK-like"/>
</dbReference>
<evidence type="ECO:0000313" key="12">
    <source>
        <dbReference type="Proteomes" id="UP000297948"/>
    </source>
</evidence>
<reference evidence="11 12" key="1">
    <citation type="submission" date="2019-03" db="EMBL/GenBank/DDBJ databases">
        <authorList>
            <person name="Gonzalez-Pimentel J.L."/>
        </authorList>
    </citation>
    <scope>NUCLEOTIDE SEQUENCE [LARGE SCALE GENOMIC DNA]</scope>
    <source>
        <strain evidence="11 12">JCM 31289</strain>
    </source>
</reference>
<evidence type="ECO:0000256" key="2">
    <source>
        <dbReference type="ARBA" id="ARBA00022670"/>
    </source>
</evidence>
<evidence type="ECO:0000256" key="7">
    <source>
        <dbReference type="SAM" id="MobiDB-lite"/>
    </source>
</evidence>
<evidence type="ECO:0000256" key="5">
    <source>
        <dbReference type="PROSITE-ProRule" id="PRU01240"/>
    </source>
</evidence>
<feature type="active site" description="Charge relay system" evidence="5">
    <location>
        <position position="174"/>
    </location>
</feature>
<feature type="region of interest" description="Disordered" evidence="7">
    <location>
        <begin position="114"/>
        <end position="142"/>
    </location>
</feature>
<dbReference type="Gene3D" id="3.40.50.200">
    <property type="entry name" value="Peptidase S8/S53 domain"/>
    <property type="match status" value="1"/>
</dbReference>
<feature type="domain" description="Peptidase S8/S53" evidence="9">
    <location>
        <begin position="172"/>
        <end position="393"/>
    </location>
</feature>
<dbReference type="PANTHER" id="PTHR43806">
    <property type="entry name" value="PEPTIDASE S8"/>
    <property type="match status" value="1"/>
</dbReference>
<evidence type="ECO:0000313" key="11">
    <source>
        <dbReference type="EMBL" id="TGB07219.1"/>
    </source>
</evidence>
<dbReference type="GO" id="GO:0004252">
    <property type="term" value="F:serine-type endopeptidase activity"/>
    <property type="evidence" value="ECO:0007669"/>
    <property type="project" value="UniProtKB-UniRule"/>
</dbReference>
<dbReference type="SUPFAM" id="SSF52743">
    <property type="entry name" value="Subtilisin-like"/>
    <property type="match status" value="1"/>
</dbReference>
<evidence type="ECO:0000256" key="6">
    <source>
        <dbReference type="RuleBase" id="RU003355"/>
    </source>
</evidence>
<dbReference type="InterPro" id="IPR023827">
    <property type="entry name" value="Peptidase_S8_Asp-AS"/>
</dbReference>
<evidence type="ECO:0000256" key="4">
    <source>
        <dbReference type="ARBA" id="ARBA00022825"/>
    </source>
</evidence>
<dbReference type="PROSITE" id="PS00137">
    <property type="entry name" value="SUBTILASE_HIS"/>
    <property type="match status" value="1"/>
</dbReference>
<dbReference type="GO" id="GO:0006508">
    <property type="term" value="P:proteolysis"/>
    <property type="evidence" value="ECO:0007669"/>
    <property type="project" value="UniProtKB-KW"/>
</dbReference>
<dbReference type="PANTHER" id="PTHR43806:SF11">
    <property type="entry name" value="CEREVISIN-RELATED"/>
    <property type="match status" value="1"/>
</dbReference>
<feature type="chain" id="PRO_5021330710" evidence="8">
    <location>
        <begin position="27"/>
        <end position="415"/>
    </location>
</feature>
<dbReference type="OrthoDB" id="9798386at2"/>
<feature type="compositionally biased region" description="Low complexity" evidence="7">
    <location>
        <begin position="126"/>
        <end position="141"/>
    </location>
</feature>
<dbReference type="PROSITE" id="PS00136">
    <property type="entry name" value="SUBTILASE_ASP"/>
    <property type="match status" value="1"/>
</dbReference>
<dbReference type="CDD" id="cd04077">
    <property type="entry name" value="Peptidases_S8_PCSK9_ProteinaseK_like"/>
    <property type="match status" value="1"/>
</dbReference>
<keyword evidence="12" id="KW-1185">Reference proteome</keyword>
<protein>
    <submittedName>
        <fullName evidence="11">S8 family peptidase</fullName>
    </submittedName>
</protein>
<keyword evidence="4 5" id="KW-0720">Serine protease</keyword>
<keyword evidence="2 5" id="KW-0645">Protease</keyword>
<gene>
    <name evidence="11" type="ORF">E4099_17290</name>
</gene>
<name>A0A4Z0H5S8_9ACTN</name>
<dbReference type="Pfam" id="PF00082">
    <property type="entry name" value="Peptidase_S8"/>
    <property type="match status" value="1"/>
</dbReference>
<keyword evidence="3 5" id="KW-0378">Hydrolase</keyword>